<keyword evidence="6 10" id="KW-0808">Transferase</keyword>
<accession>A0A6A7KCK2</accession>
<dbReference type="CDD" id="cd00610">
    <property type="entry name" value="OAT_like"/>
    <property type="match status" value="1"/>
</dbReference>
<dbReference type="PROSITE" id="PS00600">
    <property type="entry name" value="AA_TRANSFER_CLASS_3"/>
    <property type="match status" value="1"/>
</dbReference>
<dbReference type="InterPro" id="IPR015422">
    <property type="entry name" value="PyrdxlP-dep_Trfase_small"/>
</dbReference>
<comment type="similarity">
    <text evidence="2 9">Belongs to the class-III pyridoxal-phosphate-dependent aminotransferase family.</text>
</comment>
<dbReference type="Pfam" id="PF00202">
    <property type="entry name" value="Aminotran_3"/>
    <property type="match status" value="1"/>
</dbReference>
<keyword evidence="7 9" id="KW-0663">Pyridoxal phosphate</keyword>
<gene>
    <name evidence="10" type="ORF">GC105_14015</name>
</gene>
<evidence type="ECO:0000256" key="4">
    <source>
        <dbReference type="ARBA" id="ARBA00013049"/>
    </source>
</evidence>
<comment type="caution">
    <text evidence="10">The sequence shown here is derived from an EMBL/GenBank/DDBJ whole genome shotgun (WGS) entry which is preliminary data.</text>
</comment>
<comment type="subunit">
    <text evidence="3">Homotetramer.</text>
</comment>
<dbReference type="PANTHER" id="PTHR45688:SF3">
    <property type="entry name" value="ALANINE--GLYOXYLATE AMINOTRANSFERASE 2, MITOCHONDRIAL"/>
    <property type="match status" value="1"/>
</dbReference>
<dbReference type="Gene3D" id="3.40.640.10">
    <property type="entry name" value="Type I PLP-dependent aspartate aminotransferase-like (Major domain)"/>
    <property type="match status" value="1"/>
</dbReference>
<keyword evidence="5 10" id="KW-0032">Aminotransferase</keyword>
<name>A0A6A7KCK2_9FIRM</name>
<keyword evidence="8" id="KW-0809">Transit peptide</keyword>
<dbReference type="InterPro" id="IPR015421">
    <property type="entry name" value="PyrdxlP-dep_Trfase_major"/>
</dbReference>
<dbReference type="FunFam" id="3.40.640.10:FF:000004">
    <property type="entry name" value="Acetylornithine aminotransferase"/>
    <property type="match status" value="1"/>
</dbReference>
<evidence type="ECO:0000256" key="5">
    <source>
        <dbReference type="ARBA" id="ARBA00022576"/>
    </source>
</evidence>
<evidence type="ECO:0000256" key="7">
    <source>
        <dbReference type="ARBA" id="ARBA00022898"/>
    </source>
</evidence>
<dbReference type="InterPro" id="IPR015424">
    <property type="entry name" value="PyrdxlP-dep_Trfase"/>
</dbReference>
<dbReference type="Proteomes" id="UP000440004">
    <property type="component" value="Unassembled WGS sequence"/>
</dbReference>
<comment type="cofactor">
    <cofactor evidence="1">
        <name>pyridoxal 5'-phosphate</name>
        <dbReference type="ChEBI" id="CHEBI:597326"/>
    </cofactor>
</comment>
<evidence type="ECO:0000256" key="8">
    <source>
        <dbReference type="ARBA" id="ARBA00022946"/>
    </source>
</evidence>
<dbReference type="InterPro" id="IPR005814">
    <property type="entry name" value="Aminotrans_3"/>
</dbReference>
<reference evidence="10 11" key="1">
    <citation type="submission" date="2019-10" db="EMBL/GenBank/DDBJ databases">
        <title>Alkalibaculum tamaniensis sp.nov., a new alkaliphilic acetogen, isolated on methoxylated aromatics from a mud volcano.</title>
        <authorList>
            <person name="Khomyakova M.A."/>
            <person name="Merkel A.Y."/>
            <person name="Bonch-Osmolovskaya E.A."/>
            <person name="Slobodkin A.I."/>
        </authorList>
    </citation>
    <scope>NUCLEOTIDE SEQUENCE [LARGE SCALE GENOMIC DNA]</scope>
    <source>
        <strain evidence="10 11">M08DMB</strain>
    </source>
</reference>
<proteinExistence type="inferred from homology"/>
<dbReference type="PIRSF" id="PIRSF000521">
    <property type="entry name" value="Transaminase_4ab_Lys_Orn"/>
    <property type="match status" value="1"/>
</dbReference>
<dbReference type="PANTHER" id="PTHR45688">
    <property type="match status" value="1"/>
</dbReference>
<dbReference type="EC" id="2.6.1.44" evidence="4"/>
<evidence type="ECO:0000313" key="11">
    <source>
        <dbReference type="Proteomes" id="UP000440004"/>
    </source>
</evidence>
<evidence type="ECO:0000256" key="3">
    <source>
        <dbReference type="ARBA" id="ARBA00011881"/>
    </source>
</evidence>
<organism evidence="10 11">
    <name type="scientific">Alkalibaculum sporogenes</name>
    <dbReference type="NCBI Taxonomy" id="2655001"/>
    <lineage>
        <taxon>Bacteria</taxon>
        <taxon>Bacillati</taxon>
        <taxon>Bacillota</taxon>
        <taxon>Clostridia</taxon>
        <taxon>Eubacteriales</taxon>
        <taxon>Eubacteriaceae</taxon>
        <taxon>Alkalibaculum</taxon>
    </lineage>
</organism>
<dbReference type="InterPro" id="IPR049704">
    <property type="entry name" value="Aminotrans_3_PPA_site"/>
</dbReference>
<keyword evidence="11" id="KW-1185">Reference proteome</keyword>
<dbReference type="AlphaFoldDB" id="A0A6A7KCK2"/>
<dbReference type="EMBL" id="WHNX01000031">
    <property type="protein sequence ID" value="MPW26897.1"/>
    <property type="molecule type" value="Genomic_DNA"/>
</dbReference>
<evidence type="ECO:0000256" key="9">
    <source>
        <dbReference type="RuleBase" id="RU003560"/>
    </source>
</evidence>
<dbReference type="SUPFAM" id="SSF53383">
    <property type="entry name" value="PLP-dependent transferases"/>
    <property type="match status" value="1"/>
</dbReference>
<evidence type="ECO:0000256" key="6">
    <source>
        <dbReference type="ARBA" id="ARBA00022679"/>
    </source>
</evidence>
<evidence type="ECO:0000256" key="2">
    <source>
        <dbReference type="ARBA" id="ARBA00008954"/>
    </source>
</evidence>
<dbReference type="GO" id="GO:0008453">
    <property type="term" value="F:alanine-glyoxylate transaminase activity"/>
    <property type="evidence" value="ECO:0007669"/>
    <property type="project" value="UniProtKB-EC"/>
</dbReference>
<sequence>MPCSFHFYQNPPQITRGKMQYLYDDYVGGKYLDFFAGVSVMNCGHSNDTIIKDSIEQMKTLQHTTTIYLTQPIVDLAEKLSKVLPGDLNKSFFCLSGSEANEGAMLLAKLYTGNNEFIYLDAGLHGRTHLTMSVTGIDMWRASPNPELGTHRATGFYPNVAQNDFDLELAMNKSISSIEEILIKQNNKIAALIIEPIQGNGGILTPHKEYFIKLKSLLIKHNVLLIVDEVQTGFARTGKMFAIENFGITPDIMTIAKALGNGQPISAFCTTNEIAASFTRPSASTLGGNPVSSTTAISVLNYIENHSLCEHASKMGDYLTQGLQYLQNRHNIIRDIRGIGLMQGAELVEGISPAIEKTDKILESMKDNGILIGKNGLSRNVLAFQPPLVICKENIDECINKLDVVLKLV</sequence>
<protein>
    <recommendedName>
        <fullName evidence="4">alanine--glyoxylate transaminase</fullName>
        <ecNumber evidence="4">2.6.1.44</ecNumber>
    </recommendedName>
</protein>
<dbReference type="GO" id="GO:0030170">
    <property type="term" value="F:pyridoxal phosphate binding"/>
    <property type="evidence" value="ECO:0007669"/>
    <property type="project" value="InterPro"/>
</dbReference>
<evidence type="ECO:0000313" key="10">
    <source>
        <dbReference type="EMBL" id="MPW26897.1"/>
    </source>
</evidence>
<dbReference type="Gene3D" id="3.90.1150.10">
    <property type="entry name" value="Aspartate Aminotransferase, domain 1"/>
    <property type="match status" value="1"/>
</dbReference>
<evidence type="ECO:0000256" key="1">
    <source>
        <dbReference type="ARBA" id="ARBA00001933"/>
    </source>
</evidence>